<reference evidence="2 3" key="1">
    <citation type="submission" date="2021-01" db="EMBL/GenBank/DDBJ databases">
        <title>Genome sequence of Shewanella schlegeliana JCM 11561.</title>
        <authorList>
            <person name="Zhang H."/>
            <person name="Li C."/>
        </authorList>
    </citation>
    <scope>NUCLEOTIDE SEQUENCE [LARGE SCALE GENOMIC DNA]</scope>
    <source>
        <strain evidence="2 3">JCM 11561</strain>
    </source>
</reference>
<keyword evidence="3" id="KW-1185">Reference proteome</keyword>
<name>A0ABS1T562_9GAMM</name>
<feature type="domain" description="HTH luxR-type" evidence="1">
    <location>
        <begin position="193"/>
        <end position="250"/>
    </location>
</feature>
<dbReference type="InterPro" id="IPR016032">
    <property type="entry name" value="Sig_transdc_resp-reg_C-effctor"/>
</dbReference>
<dbReference type="RefSeq" id="WP_202723658.1">
    <property type="nucleotide sequence ID" value="NZ_BPEX01000025.1"/>
</dbReference>
<evidence type="ECO:0000313" key="3">
    <source>
        <dbReference type="Proteomes" id="UP000604898"/>
    </source>
</evidence>
<dbReference type="Gene3D" id="1.10.10.10">
    <property type="entry name" value="Winged helix-like DNA-binding domain superfamily/Winged helix DNA-binding domain"/>
    <property type="match status" value="1"/>
</dbReference>
<dbReference type="InterPro" id="IPR000792">
    <property type="entry name" value="Tscrpt_reg_LuxR_C"/>
</dbReference>
<dbReference type="EMBL" id="JAESVD010000015">
    <property type="protein sequence ID" value="MBL4915380.1"/>
    <property type="molecule type" value="Genomic_DNA"/>
</dbReference>
<dbReference type="PRINTS" id="PR00038">
    <property type="entry name" value="HTHLUXR"/>
</dbReference>
<protein>
    <submittedName>
        <fullName evidence="2">Helix-turn-helix transcriptional regulator</fullName>
    </submittedName>
</protein>
<accession>A0ABS1T562</accession>
<evidence type="ECO:0000313" key="2">
    <source>
        <dbReference type="EMBL" id="MBL4915380.1"/>
    </source>
</evidence>
<dbReference type="SUPFAM" id="SSF46894">
    <property type="entry name" value="C-terminal effector domain of the bipartite response regulators"/>
    <property type="match status" value="1"/>
</dbReference>
<evidence type="ECO:0000259" key="1">
    <source>
        <dbReference type="SMART" id="SM00421"/>
    </source>
</evidence>
<dbReference type="Pfam" id="PF00196">
    <property type="entry name" value="GerE"/>
    <property type="match status" value="1"/>
</dbReference>
<gene>
    <name evidence="2" type="ORF">JMA39_19985</name>
</gene>
<comment type="caution">
    <text evidence="2">The sequence shown here is derived from an EMBL/GenBank/DDBJ whole genome shotgun (WGS) entry which is preliminary data.</text>
</comment>
<sequence>MNWERFSKWQYQLIENMSRRGVIGEDFSYLSDALRVDATTITVIDTCLKRLHTWSPEISENDIQFYQQHWRHDIFLNAYLRKGLINSSQIMENLVDPVRVQDDNWCESLLPYVHYHSTIGLLLGINQHLYLFFTAHHLNKEFNRGTRRLHEKLGHSMQPWVNAFHAKQLAEMEQDKALCRCQKHFPITTQQQPVKLTPAEYQVLNLLMGGHSGSDIADIRQVSKETIKSQIKSVLHKTGSKHQNQLLWRYNHDKLLVTIGFNS</sequence>
<proteinExistence type="predicted"/>
<dbReference type="Proteomes" id="UP000604898">
    <property type="component" value="Unassembled WGS sequence"/>
</dbReference>
<dbReference type="SMART" id="SM00421">
    <property type="entry name" value="HTH_LUXR"/>
    <property type="match status" value="1"/>
</dbReference>
<organism evidence="2 3">
    <name type="scientific">Shewanella schlegeliana</name>
    <dbReference type="NCBI Taxonomy" id="190308"/>
    <lineage>
        <taxon>Bacteria</taxon>
        <taxon>Pseudomonadati</taxon>
        <taxon>Pseudomonadota</taxon>
        <taxon>Gammaproteobacteria</taxon>
        <taxon>Alteromonadales</taxon>
        <taxon>Shewanellaceae</taxon>
        <taxon>Shewanella</taxon>
    </lineage>
</organism>
<dbReference type="InterPro" id="IPR036388">
    <property type="entry name" value="WH-like_DNA-bd_sf"/>
</dbReference>